<evidence type="ECO:0000256" key="1">
    <source>
        <dbReference type="SAM" id="MobiDB-lite"/>
    </source>
</evidence>
<proteinExistence type="predicted"/>
<sequence length="155" mass="16387">MKVSTSARSISKTLASAGKSSRSASVQAGAEKHDLRCRGRSHRIVEHPRAQTAVGAEAAPHRARVAGVDVLDASGHRDTSAHTPDEVLGVLVPDEPVRTVGFDRPGGGDHQGGGADALSQFGIAHRGRRYRRGLPFPGRIVVIITKISNYRQGGE</sequence>
<gene>
    <name evidence="2" type="ORF">VSH64_09390</name>
</gene>
<keyword evidence="3" id="KW-1185">Reference proteome</keyword>
<feature type="region of interest" description="Disordered" evidence="1">
    <location>
        <begin position="1"/>
        <end position="36"/>
    </location>
</feature>
<organism evidence="2 3">
    <name type="scientific">Amycolatopsis rhabdoformis</name>
    <dbReference type="NCBI Taxonomy" id="1448059"/>
    <lineage>
        <taxon>Bacteria</taxon>
        <taxon>Bacillati</taxon>
        <taxon>Actinomycetota</taxon>
        <taxon>Actinomycetes</taxon>
        <taxon>Pseudonocardiales</taxon>
        <taxon>Pseudonocardiaceae</taxon>
        <taxon>Amycolatopsis</taxon>
    </lineage>
</organism>
<dbReference type="EMBL" id="CP142149">
    <property type="protein sequence ID" value="WSE35435.1"/>
    <property type="molecule type" value="Genomic_DNA"/>
</dbReference>
<protein>
    <submittedName>
        <fullName evidence="2">Uncharacterized protein</fullName>
    </submittedName>
</protein>
<reference evidence="2 3" key="1">
    <citation type="journal article" date="2015" name="Int. J. Syst. Evol. Microbiol.">
        <title>Amycolatopsis rhabdoformis sp. nov., an actinomycete isolated from a tropical forest soil.</title>
        <authorList>
            <person name="Souza W.R."/>
            <person name="Silva R.E."/>
            <person name="Goodfellow M."/>
            <person name="Busarakam K."/>
            <person name="Figueiro F.S."/>
            <person name="Ferreira D."/>
            <person name="Rodrigues-Filho E."/>
            <person name="Moraes L.A.B."/>
            <person name="Zucchi T.D."/>
        </authorList>
    </citation>
    <scope>NUCLEOTIDE SEQUENCE [LARGE SCALE GENOMIC DNA]</scope>
    <source>
        <strain evidence="2 3">NCIMB 14900</strain>
    </source>
</reference>
<evidence type="ECO:0000313" key="2">
    <source>
        <dbReference type="EMBL" id="WSE35435.1"/>
    </source>
</evidence>
<evidence type="ECO:0000313" key="3">
    <source>
        <dbReference type="Proteomes" id="UP001330812"/>
    </source>
</evidence>
<feature type="compositionally biased region" description="Polar residues" evidence="1">
    <location>
        <begin position="1"/>
        <end position="26"/>
    </location>
</feature>
<dbReference type="Proteomes" id="UP001330812">
    <property type="component" value="Chromosome"/>
</dbReference>
<name>A0ABZ1IMS6_9PSEU</name>
<accession>A0ABZ1IMS6</accession>